<accession>A0A0A9D0M0</accession>
<sequence>MASAFEHLNSAAIDQFQLMANPSTVNCSHLGSVLHHPIQV</sequence>
<name>A0A0A9D0M0_ARUDO</name>
<proteinExistence type="predicted"/>
<organism evidence="1">
    <name type="scientific">Arundo donax</name>
    <name type="common">Giant reed</name>
    <name type="synonym">Donax arundinaceus</name>
    <dbReference type="NCBI Taxonomy" id="35708"/>
    <lineage>
        <taxon>Eukaryota</taxon>
        <taxon>Viridiplantae</taxon>
        <taxon>Streptophyta</taxon>
        <taxon>Embryophyta</taxon>
        <taxon>Tracheophyta</taxon>
        <taxon>Spermatophyta</taxon>
        <taxon>Magnoliopsida</taxon>
        <taxon>Liliopsida</taxon>
        <taxon>Poales</taxon>
        <taxon>Poaceae</taxon>
        <taxon>PACMAD clade</taxon>
        <taxon>Arundinoideae</taxon>
        <taxon>Arundineae</taxon>
        <taxon>Arundo</taxon>
    </lineage>
</organism>
<evidence type="ECO:0000313" key="1">
    <source>
        <dbReference type="EMBL" id="JAD82099.1"/>
    </source>
</evidence>
<reference evidence="1" key="2">
    <citation type="journal article" date="2015" name="Data Brief">
        <title>Shoot transcriptome of the giant reed, Arundo donax.</title>
        <authorList>
            <person name="Barrero R.A."/>
            <person name="Guerrero F.D."/>
            <person name="Moolhuijzen P."/>
            <person name="Goolsby J.A."/>
            <person name="Tidwell J."/>
            <person name="Bellgard S.E."/>
            <person name="Bellgard M.I."/>
        </authorList>
    </citation>
    <scope>NUCLEOTIDE SEQUENCE</scope>
    <source>
        <tissue evidence="1">Shoot tissue taken approximately 20 cm above the soil surface</tissue>
    </source>
</reference>
<protein>
    <submittedName>
        <fullName evidence="1">Uncharacterized protein</fullName>
    </submittedName>
</protein>
<dbReference type="EMBL" id="GBRH01215796">
    <property type="protein sequence ID" value="JAD82099.1"/>
    <property type="molecule type" value="Transcribed_RNA"/>
</dbReference>
<reference evidence="1" key="1">
    <citation type="submission" date="2014-09" db="EMBL/GenBank/DDBJ databases">
        <authorList>
            <person name="Magalhaes I.L.F."/>
            <person name="Oliveira U."/>
            <person name="Santos F.R."/>
            <person name="Vidigal T.H.D.A."/>
            <person name="Brescovit A.D."/>
            <person name="Santos A.J."/>
        </authorList>
    </citation>
    <scope>NUCLEOTIDE SEQUENCE</scope>
    <source>
        <tissue evidence="1">Shoot tissue taken approximately 20 cm above the soil surface</tissue>
    </source>
</reference>
<dbReference type="AlphaFoldDB" id="A0A0A9D0M0"/>